<reference evidence="1 2" key="1">
    <citation type="submission" date="2016-10" db="EMBL/GenBank/DDBJ databases">
        <authorList>
            <person name="de Groot N.N."/>
        </authorList>
    </citation>
    <scope>NUCLEOTIDE SEQUENCE [LARGE SCALE GENOMIC DNA]</scope>
    <source>
        <strain evidence="1 2">EP1-55-1</strain>
    </source>
</reference>
<keyword evidence="2" id="KW-1185">Reference proteome</keyword>
<proteinExistence type="predicted"/>
<gene>
    <name evidence="1" type="ORF">SAMN05216234_1902</name>
</gene>
<feature type="non-terminal residue" evidence="1">
    <location>
        <position position="1"/>
    </location>
</feature>
<protein>
    <submittedName>
        <fullName evidence="1">Uncharacterized protein</fullName>
    </submittedName>
</protein>
<evidence type="ECO:0000313" key="2">
    <source>
        <dbReference type="Proteomes" id="UP000199227"/>
    </source>
</evidence>
<organism evidence="1 2">
    <name type="scientific">Hydrogenimonas thermophila</name>
    <dbReference type="NCBI Taxonomy" id="223786"/>
    <lineage>
        <taxon>Bacteria</taxon>
        <taxon>Pseudomonadati</taxon>
        <taxon>Campylobacterota</taxon>
        <taxon>Epsilonproteobacteria</taxon>
        <taxon>Campylobacterales</taxon>
        <taxon>Hydrogenimonadaceae</taxon>
        <taxon>Hydrogenimonas</taxon>
    </lineage>
</organism>
<sequence>IMQCDFTPEALVVLRDKGFQIVSDPNEADYRLDVEVLACGFHTTTDTSHDRISILYRQRKEVPLKEKPLYKDFMAVAYSEKVPPYFSMIAEYLKKNPDEGMRMFHQYGILYRKNSRYFEHSWHRIVTDGAQYEILKTKGYLYPKKYAGIPEEDKEFVKKWLKSSVEQKDIAQFSTLSSAIGYVDLGNSLNSIGHSGAGTASAALGVAVLLFSKRPGEAADRFTLTNMKTGKKVFVDYDYLLSGKFGWKNVIGKDDLDWVEKHLDEVFDKL</sequence>
<accession>A0A1I5V5T4</accession>
<name>A0A1I5V5T4_9BACT</name>
<dbReference type="EMBL" id="FOXB01000090">
    <property type="protein sequence ID" value="SFQ02855.1"/>
    <property type="molecule type" value="Genomic_DNA"/>
</dbReference>
<dbReference type="RefSeq" id="WP_177202067.1">
    <property type="nucleotide sequence ID" value="NZ_FOXB01000090.1"/>
</dbReference>
<evidence type="ECO:0000313" key="1">
    <source>
        <dbReference type="EMBL" id="SFQ02855.1"/>
    </source>
</evidence>
<dbReference type="AlphaFoldDB" id="A0A1I5V5T4"/>
<dbReference type="Proteomes" id="UP000199227">
    <property type="component" value="Unassembled WGS sequence"/>
</dbReference>